<dbReference type="SUPFAM" id="SSF103473">
    <property type="entry name" value="MFS general substrate transporter"/>
    <property type="match status" value="1"/>
</dbReference>
<reference evidence="8 9" key="1">
    <citation type="submission" date="2020-04" db="EMBL/GenBank/DDBJ databases">
        <title>Gordonia sp. nov. TBRC 11910.</title>
        <authorList>
            <person name="Suriyachadkun C."/>
        </authorList>
    </citation>
    <scope>NUCLEOTIDE SEQUENCE [LARGE SCALE GENOMIC DNA]</scope>
    <source>
        <strain evidence="8 9">TBRC 11910</strain>
    </source>
</reference>
<evidence type="ECO:0000256" key="6">
    <source>
        <dbReference type="SAM" id="Phobius"/>
    </source>
</evidence>
<keyword evidence="3 6" id="KW-0812">Transmembrane</keyword>
<dbReference type="AlphaFoldDB" id="A0A848L4J5"/>
<feature type="transmembrane region" description="Helical" evidence="6">
    <location>
        <begin position="372"/>
        <end position="392"/>
    </location>
</feature>
<dbReference type="GO" id="GO:0022857">
    <property type="term" value="F:transmembrane transporter activity"/>
    <property type="evidence" value="ECO:0007669"/>
    <property type="project" value="InterPro"/>
</dbReference>
<dbReference type="Proteomes" id="UP000550729">
    <property type="component" value="Unassembled WGS sequence"/>
</dbReference>
<feature type="transmembrane region" description="Helical" evidence="6">
    <location>
        <begin position="450"/>
        <end position="470"/>
    </location>
</feature>
<dbReference type="PANTHER" id="PTHR42718">
    <property type="entry name" value="MAJOR FACILITATOR SUPERFAMILY MULTIDRUG TRANSPORTER MFSC"/>
    <property type="match status" value="1"/>
</dbReference>
<evidence type="ECO:0000313" key="8">
    <source>
        <dbReference type="EMBL" id="NMO03503.1"/>
    </source>
</evidence>
<protein>
    <submittedName>
        <fullName evidence="8">MFS transporter</fullName>
    </submittedName>
</protein>
<feature type="transmembrane region" description="Helical" evidence="6">
    <location>
        <begin position="317"/>
        <end position="338"/>
    </location>
</feature>
<evidence type="ECO:0000256" key="5">
    <source>
        <dbReference type="ARBA" id="ARBA00023136"/>
    </source>
</evidence>
<name>A0A848L4J5_9ACTN</name>
<evidence type="ECO:0000313" key="9">
    <source>
        <dbReference type="Proteomes" id="UP000550729"/>
    </source>
</evidence>
<dbReference type="Gene3D" id="1.20.1250.20">
    <property type="entry name" value="MFS general substrate transporter like domains"/>
    <property type="match status" value="1"/>
</dbReference>
<dbReference type="Pfam" id="PF07690">
    <property type="entry name" value="MFS_1"/>
    <property type="match status" value="1"/>
</dbReference>
<sequence length="486" mass="49195">MTDIGLVPENTVLAGPSRRWALIAMGAFMVTITNAVIFVLPPLLTVIQASYGLETIAQTTWIYTALTLGGGAGFILLPRLADVHGDRNAAVLASALMAAGAAIPAVGDSYPTLLVGCAIMGVGGAAQLLPLGFLRRGLGESGTAIGVAVLVVATGVGIVVGMIGGGYVVENLSLRAFYVILAVLCAAMIVAALAVIPHTPPAEPTARIGVVGTLWMIGWVAAILLTLTQGLVWGAAALIPLSVGIVGGITWVRHQRRTSAAVFDVALMKSPLVAASCLCIALFAAVNAAFLLLVSTYTQIIPTALRPADAYGLGLSALQTGWLMVPFAVTFLIGGIVVDRPVAAGRVIPVFLVGAVISVAGLAWLADFHDARWQYLVGAAVMGLGCSIGYAAGFATVQRAVPEAAAGMASGVAGTFMAVGFALGTALISGDLSAALIPVPGTHTEVAAKGLYGVGYWLSAALAAGVLLTVGISRARRSRRGAPSAA</sequence>
<feature type="transmembrane region" description="Helical" evidence="6">
    <location>
        <begin position="89"/>
        <end position="107"/>
    </location>
</feature>
<proteinExistence type="predicted"/>
<feature type="transmembrane region" description="Helical" evidence="6">
    <location>
        <begin position="231"/>
        <end position="252"/>
    </location>
</feature>
<comment type="subcellular location">
    <subcellularLocation>
        <location evidence="1">Cell membrane</location>
        <topology evidence="1">Multi-pass membrane protein</topology>
    </subcellularLocation>
</comment>
<dbReference type="GO" id="GO:0005886">
    <property type="term" value="C:plasma membrane"/>
    <property type="evidence" value="ECO:0007669"/>
    <property type="project" value="UniProtKB-SubCell"/>
</dbReference>
<keyword evidence="9" id="KW-1185">Reference proteome</keyword>
<feature type="transmembrane region" description="Helical" evidence="6">
    <location>
        <begin position="145"/>
        <end position="169"/>
    </location>
</feature>
<dbReference type="RefSeq" id="WP_170196012.1">
    <property type="nucleotide sequence ID" value="NZ_JABBNB010000024.1"/>
</dbReference>
<evidence type="ECO:0000256" key="2">
    <source>
        <dbReference type="ARBA" id="ARBA00022448"/>
    </source>
</evidence>
<dbReference type="Gene3D" id="1.20.1720.10">
    <property type="entry name" value="Multidrug resistance protein D"/>
    <property type="match status" value="1"/>
</dbReference>
<accession>A0A848L4J5</accession>
<feature type="transmembrane region" description="Helical" evidence="6">
    <location>
        <begin position="272"/>
        <end position="297"/>
    </location>
</feature>
<evidence type="ECO:0000256" key="1">
    <source>
        <dbReference type="ARBA" id="ARBA00004651"/>
    </source>
</evidence>
<dbReference type="PROSITE" id="PS50850">
    <property type="entry name" value="MFS"/>
    <property type="match status" value="1"/>
</dbReference>
<feature type="transmembrane region" description="Helical" evidence="6">
    <location>
        <begin position="404"/>
        <end position="430"/>
    </location>
</feature>
<feature type="transmembrane region" description="Helical" evidence="6">
    <location>
        <begin position="347"/>
        <end position="366"/>
    </location>
</feature>
<evidence type="ECO:0000256" key="4">
    <source>
        <dbReference type="ARBA" id="ARBA00022989"/>
    </source>
</evidence>
<evidence type="ECO:0000259" key="7">
    <source>
        <dbReference type="PROSITE" id="PS50850"/>
    </source>
</evidence>
<evidence type="ECO:0000256" key="3">
    <source>
        <dbReference type="ARBA" id="ARBA00022692"/>
    </source>
</evidence>
<feature type="transmembrane region" description="Helical" evidence="6">
    <location>
        <begin position="60"/>
        <end position="77"/>
    </location>
</feature>
<dbReference type="PANTHER" id="PTHR42718:SF9">
    <property type="entry name" value="MAJOR FACILITATOR SUPERFAMILY MULTIDRUG TRANSPORTER MFSC"/>
    <property type="match status" value="1"/>
</dbReference>
<keyword evidence="2" id="KW-0813">Transport</keyword>
<gene>
    <name evidence="8" type="ORF">HH308_20005</name>
</gene>
<feature type="transmembrane region" description="Helical" evidence="6">
    <location>
        <begin position="208"/>
        <end position="225"/>
    </location>
</feature>
<feature type="domain" description="Major facilitator superfamily (MFS) profile" evidence="7">
    <location>
        <begin position="19"/>
        <end position="477"/>
    </location>
</feature>
<dbReference type="InterPro" id="IPR036259">
    <property type="entry name" value="MFS_trans_sf"/>
</dbReference>
<keyword evidence="4 6" id="KW-1133">Transmembrane helix</keyword>
<dbReference type="InterPro" id="IPR020846">
    <property type="entry name" value="MFS_dom"/>
</dbReference>
<comment type="caution">
    <text evidence="8">The sequence shown here is derived from an EMBL/GenBank/DDBJ whole genome shotgun (WGS) entry which is preliminary data.</text>
</comment>
<dbReference type="EMBL" id="JABBNB010000024">
    <property type="protein sequence ID" value="NMO03503.1"/>
    <property type="molecule type" value="Genomic_DNA"/>
</dbReference>
<feature type="transmembrane region" description="Helical" evidence="6">
    <location>
        <begin position="175"/>
        <end position="196"/>
    </location>
</feature>
<feature type="transmembrane region" description="Helical" evidence="6">
    <location>
        <begin position="113"/>
        <end position="133"/>
    </location>
</feature>
<dbReference type="InterPro" id="IPR011701">
    <property type="entry name" value="MFS"/>
</dbReference>
<feature type="transmembrane region" description="Helical" evidence="6">
    <location>
        <begin position="20"/>
        <end position="40"/>
    </location>
</feature>
<keyword evidence="5 6" id="KW-0472">Membrane</keyword>
<organism evidence="8 9">
    <name type="scientific">Gordonia asplenii</name>
    <dbReference type="NCBI Taxonomy" id="2725283"/>
    <lineage>
        <taxon>Bacteria</taxon>
        <taxon>Bacillati</taxon>
        <taxon>Actinomycetota</taxon>
        <taxon>Actinomycetes</taxon>
        <taxon>Mycobacteriales</taxon>
        <taxon>Gordoniaceae</taxon>
        <taxon>Gordonia</taxon>
    </lineage>
</organism>